<name>A0AAE0AD92_9ROSI</name>
<organism evidence="1 2">
    <name type="scientific">Dipteronia sinensis</name>
    <dbReference type="NCBI Taxonomy" id="43782"/>
    <lineage>
        <taxon>Eukaryota</taxon>
        <taxon>Viridiplantae</taxon>
        <taxon>Streptophyta</taxon>
        <taxon>Embryophyta</taxon>
        <taxon>Tracheophyta</taxon>
        <taxon>Spermatophyta</taxon>
        <taxon>Magnoliopsida</taxon>
        <taxon>eudicotyledons</taxon>
        <taxon>Gunneridae</taxon>
        <taxon>Pentapetalae</taxon>
        <taxon>rosids</taxon>
        <taxon>malvids</taxon>
        <taxon>Sapindales</taxon>
        <taxon>Sapindaceae</taxon>
        <taxon>Hippocastanoideae</taxon>
        <taxon>Acereae</taxon>
        <taxon>Dipteronia</taxon>
    </lineage>
</organism>
<gene>
    <name evidence="1" type="ORF">Dsin_016455</name>
</gene>
<evidence type="ECO:0000313" key="2">
    <source>
        <dbReference type="Proteomes" id="UP001281410"/>
    </source>
</evidence>
<dbReference type="Proteomes" id="UP001281410">
    <property type="component" value="Unassembled WGS sequence"/>
</dbReference>
<comment type="caution">
    <text evidence="1">The sequence shown here is derived from an EMBL/GenBank/DDBJ whole genome shotgun (WGS) entry which is preliminary data.</text>
</comment>
<reference evidence="1" key="1">
    <citation type="journal article" date="2023" name="Plant J.">
        <title>Genome sequences and population genomics provide insights into the demographic history, inbreeding, and mutation load of two 'living fossil' tree species of Dipteronia.</title>
        <authorList>
            <person name="Feng Y."/>
            <person name="Comes H.P."/>
            <person name="Chen J."/>
            <person name="Zhu S."/>
            <person name="Lu R."/>
            <person name="Zhang X."/>
            <person name="Li P."/>
            <person name="Qiu J."/>
            <person name="Olsen K.M."/>
            <person name="Qiu Y."/>
        </authorList>
    </citation>
    <scope>NUCLEOTIDE SEQUENCE</scope>
    <source>
        <strain evidence="1">NBL</strain>
    </source>
</reference>
<protein>
    <submittedName>
        <fullName evidence="1">Uncharacterized protein</fullName>
    </submittedName>
</protein>
<keyword evidence="2" id="KW-1185">Reference proteome</keyword>
<dbReference type="EMBL" id="JANJYJ010000005">
    <property type="protein sequence ID" value="KAK3211749.1"/>
    <property type="molecule type" value="Genomic_DNA"/>
</dbReference>
<accession>A0AAE0AD92</accession>
<dbReference type="AlphaFoldDB" id="A0AAE0AD92"/>
<evidence type="ECO:0000313" key="1">
    <source>
        <dbReference type="EMBL" id="KAK3211749.1"/>
    </source>
</evidence>
<sequence length="71" mass="8356">MLYYVDASYFATEEVIRRSNAQEKNEIEYLRGNQKNAKGSWPCIVEATCVENDEHCCRDGGEFYMYWVSLM</sequence>
<proteinExistence type="predicted"/>